<dbReference type="Proteomes" id="UP000772618">
    <property type="component" value="Unassembled WGS sequence"/>
</dbReference>
<dbReference type="InterPro" id="IPR052029">
    <property type="entry name" value="PpiD_chaperone"/>
</dbReference>
<keyword evidence="11" id="KW-0413">Isomerase</keyword>
<reference evidence="14 15" key="1">
    <citation type="submission" date="2021-05" db="EMBL/GenBank/DDBJ databases">
        <title>A Polyphasic approach of four new species of the genus Ohtaekwangia: Ohtaekwangia histidinii sp. nov., Ohtaekwangia cretensis sp. nov., Ohtaekwangia indiensis sp. nov., Ohtaekwangia reichenbachii sp. nov. from diverse environment.</title>
        <authorList>
            <person name="Octaviana S."/>
        </authorList>
    </citation>
    <scope>NUCLEOTIDE SEQUENCE [LARGE SCALE GENOMIC DNA]</scope>
    <source>
        <strain evidence="14 15">PWU20</strain>
    </source>
</reference>
<protein>
    <recommendedName>
        <fullName evidence="9">Periplasmic chaperone PpiD</fullName>
    </recommendedName>
    <alternativeName>
        <fullName evidence="10">Periplasmic folding chaperone</fullName>
    </alternativeName>
</protein>
<evidence type="ECO:0000259" key="13">
    <source>
        <dbReference type="PROSITE" id="PS50198"/>
    </source>
</evidence>
<dbReference type="PANTHER" id="PTHR47529:SF1">
    <property type="entry name" value="PERIPLASMIC CHAPERONE PPID"/>
    <property type="match status" value="1"/>
</dbReference>
<proteinExistence type="inferred from homology"/>
<dbReference type="RefSeq" id="WP_254154612.1">
    <property type="nucleotide sequence ID" value="NZ_JAHESD010000036.1"/>
</dbReference>
<evidence type="ECO:0000256" key="10">
    <source>
        <dbReference type="ARBA" id="ARBA00042775"/>
    </source>
</evidence>
<feature type="domain" description="PpiC" evidence="13">
    <location>
        <begin position="349"/>
        <end position="450"/>
    </location>
</feature>
<dbReference type="SUPFAM" id="SSF54534">
    <property type="entry name" value="FKBP-like"/>
    <property type="match status" value="1"/>
</dbReference>
<comment type="caution">
    <text evidence="14">The sequence shown here is derived from an EMBL/GenBank/DDBJ whole genome shotgun (WGS) entry which is preliminary data.</text>
</comment>
<dbReference type="PANTHER" id="PTHR47529">
    <property type="entry name" value="PEPTIDYL-PROLYL CIS-TRANS ISOMERASE D"/>
    <property type="match status" value="1"/>
</dbReference>
<keyword evidence="2" id="KW-1003">Cell membrane</keyword>
<evidence type="ECO:0000256" key="11">
    <source>
        <dbReference type="PROSITE-ProRule" id="PRU00278"/>
    </source>
</evidence>
<dbReference type="SUPFAM" id="SSF109998">
    <property type="entry name" value="Triger factor/SurA peptide-binding domain-like"/>
    <property type="match status" value="1"/>
</dbReference>
<gene>
    <name evidence="14" type="ORF">KK060_15280</name>
</gene>
<evidence type="ECO:0000256" key="7">
    <source>
        <dbReference type="ARBA" id="ARBA00023186"/>
    </source>
</evidence>
<evidence type="ECO:0000313" key="14">
    <source>
        <dbReference type="EMBL" id="MBT1704655.1"/>
    </source>
</evidence>
<dbReference type="EMBL" id="JAHESD010000036">
    <property type="protein sequence ID" value="MBT1704655.1"/>
    <property type="molecule type" value="Genomic_DNA"/>
</dbReference>
<organism evidence="14 15">
    <name type="scientific">Chryseosolibacter indicus</name>
    <dbReference type="NCBI Taxonomy" id="2782351"/>
    <lineage>
        <taxon>Bacteria</taxon>
        <taxon>Pseudomonadati</taxon>
        <taxon>Bacteroidota</taxon>
        <taxon>Cytophagia</taxon>
        <taxon>Cytophagales</taxon>
        <taxon>Chryseotaleaceae</taxon>
        <taxon>Chryseosolibacter</taxon>
    </lineage>
</organism>
<evidence type="ECO:0000256" key="4">
    <source>
        <dbReference type="ARBA" id="ARBA00022692"/>
    </source>
</evidence>
<accession>A0ABS5VT96</accession>
<feature type="transmembrane region" description="Helical" evidence="12">
    <location>
        <begin position="12"/>
        <end position="32"/>
    </location>
</feature>
<evidence type="ECO:0000256" key="2">
    <source>
        <dbReference type="ARBA" id="ARBA00022475"/>
    </source>
</evidence>
<dbReference type="InterPro" id="IPR046357">
    <property type="entry name" value="PPIase_dom_sf"/>
</dbReference>
<dbReference type="Gene3D" id="3.10.50.40">
    <property type="match status" value="2"/>
</dbReference>
<evidence type="ECO:0000256" key="1">
    <source>
        <dbReference type="ARBA" id="ARBA00004382"/>
    </source>
</evidence>
<keyword evidence="5 12" id="KW-1133">Transmembrane helix</keyword>
<evidence type="ECO:0000256" key="8">
    <source>
        <dbReference type="ARBA" id="ARBA00038408"/>
    </source>
</evidence>
<dbReference type="InterPro" id="IPR027304">
    <property type="entry name" value="Trigger_fact/SurA_dom_sf"/>
</dbReference>
<keyword evidence="11" id="KW-0697">Rotamase</keyword>
<dbReference type="Pfam" id="PF13623">
    <property type="entry name" value="SurA_N_2"/>
    <property type="match status" value="1"/>
</dbReference>
<comment type="similarity">
    <text evidence="8">Belongs to the PpiD chaperone family.</text>
</comment>
<dbReference type="Pfam" id="PF13616">
    <property type="entry name" value="Rotamase_3"/>
    <property type="match status" value="1"/>
</dbReference>
<keyword evidence="15" id="KW-1185">Reference proteome</keyword>
<keyword evidence="4 12" id="KW-0812">Transmembrane</keyword>
<keyword evidence="3" id="KW-0997">Cell inner membrane</keyword>
<feature type="domain" description="PpiC" evidence="13">
    <location>
        <begin position="575"/>
        <end position="660"/>
    </location>
</feature>
<keyword evidence="7" id="KW-0143">Chaperone</keyword>
<dbReference type="PROSITE" id="PS50198">
    <property type="entry name" value="PPIC_PPIASE_2"/>
    <property type="match status" value="2"/>
</dbReference>
<evidence type="ECO:0000256" key="9">
    <source>
        <dbReference type="ARBA" id="ARBA00040743"/>
    </source>
</evidence>
<evidence type="ECO:0000313" key="15">
    <source>
        <dbReference type="Proteomes" id="UP000772618"/>
    </source>
</evidence>
<evidence type="ECO:0000256" key="6">
    <source>
        <dbReference type="ARBA" id="ARBA00023136"/>
    </source>
</evidence>
<sequence length="707" mass="79189">MALIGTLRNKMGTWVVIFVFVAILAFILNDLFGSSSVLFNNNEVGEIGGHSVSLEEYQQAVQEREANYILNFGRQPGENEMPTLRQQAWELLILRYAIQKQYDKVGVDVPAEEQEDMVWGKNVDENIKQAFTNPQTGQFDKDRLISYLKELNNPPADPQMRQMWQEQRTRWEIFQRDLIPGRERIKYENLLIKTNYVTKAEAEREYHLQSDVAEARFVYVPYYAVSDSAANVGDSDLKDYYNRNKEKYKTEESRDVKYAAFPIVPTADDTLAIKNEMQKIAQELSKTEDDSAYASSNSEGPDAFGTFNVSSLPEFINSEDLKEGKVIGPFVDGNTYKVVKVSGITKDTVSSARASHILIKWDNETPEAKAAAKEKARNILKEIKGGASFEAKAREHGTDGTATRGGDLGWFSSGRMVKPFEDAVFAVNKPGLLNDVVETQFGYHIIKVTNAKDNTAYKLATVQREISASDETTNEIYRKAEAFAADLSDEKEFVERAKKEGYAALDAKNIGADERRIGTLGEARQIVQWAFRDASVGKVSEVFDLQDQYAVAVLTGKTDKGYRSLETVRDEILPLVRNEIKSKQIIEKLQAANGTLDEIAKAYGSDANVYSTSDLKLSSNSLPTAGFDPKAIGVAFSLENGKRSKPFAGENGVFVIEVQNKTVAPEIQEYSNFKAPLEQNALNRSSFSIAEAIKDNADIEDKRYKFY</sequence>
<comment type="subcellular location">
    <subcellularLocation>
        <location evidence="1">Cell inner membrane</location>
        <topology evidence="1">Single-pass type II membrane protein</topology>
        <orientation evidence="1">Periplasmic side</orientation>
    </subcellularLocation>
</comment>
<evidence type="ECO:0000256" key="5">
    <source>
        <dbReference type="ARBA" id="ARBA00022989"/>
    </source>
</evidence>
<name>A0ABS5VT96_9BACT</name>
<evidence type="ECO:0000256" key="3">
    <source>
        <dbReference type="ARBA" id="ARBA00022519"/>
    </source>
</evidence>
<keyword evidence="6 12" id="KW-0472">Membrane</keyword>
<dbReference type="InterPro" id="IPR000297">
    <property type="entry name" value="PPIase_PpiC"/>
</dbReference>
<evidence type="ECO:0000256" key="12">
    <source>
        <dbReference type="SAM" id="Phobius"/>
    </source>
</evidence>